<feature type="transmembrane region" description="Helical" evidence="1">
    <location>
        <begin position="120"/>
        <end position="143"/>
    </location>
</feature>
<dbReference type="EMBL" id="MN740445">
    <property type="protein sequence ID" value="QHU26805.1"/>
    <property type="molecule type" value="Genomic_DNA"/>
</dbReference>
<keyword evidence="1" id="KW-0812">Transmembrane</keyword>
<keyword evidence="1" id="KW-0472">Membrane</keyword>
<feature type="transmembrane region" description="Helical" evidence="1">
    <location>
        <begin position="48"/>
        <end position="67"/>
    </location>
</feature>
<keyword evidence="1" id="KW-1133">Transmembrane helix</keyword>
<proteinExistence type="predicted"/>
<evidence type="ECO:0000256" key="1">
    <source>
        <dbReference type="SAM" id="Phobius"/>
    </source>
</evidence>
<name>A0A6C0L9P0_9ZZZZ</name>
<sequence>MPLPLWVMSVVGSLIADAQGATTITQGIVHALQGAFHTLQGSLMQSQYLYWLAFWAPIIAIEFKGLLNIITGAWEVFINTLTFLPQFGLSFADGVTALFTFSMSWMMCLFKNLSNMQTCFFYYLLEIIGQILYLPVRIFLWIASQFKIDLYPLETLFWDLIEYIDQIVLKAAGFHISHYPKNIREQCYNCKRLKISSLVDHSMPMVNDVTNVLPPALGPGVMKMITGGTQLMNPFG</sequence>
<dbReference type="AlphaFoldDB" id="A0A6C0L9P0"/>
<accession>A0A6C0L9P0</accession>
<organism evidence="2">
    <name type="scientific">viral metagenome</name>
    <dbReference type="NCBI Taxonomy" id="1070528"/>
    <lineage>
        <taxon>unclassified sequences</taxon>
        <taxon>metagenomes</taxon>
        <taxon>organismal metagenomes</taxon>
    </lineage>
</organism>
<feature type="transmembrane region" description="Helical" evidence="1">
    <location>
        <begin position="87"/>
        <end position="108"/>
    </location>
</feature>
<evidence type="ECO:0000313" key="2">
    <source>
        <dbReference type="EMBL" id="QHU26805.1"/>
    </source>
</evidence>
<protein>
    <submittedName>
        <fullName evidence="2">Uncharacterized protein</fullName>
    </submittedName>
</protein>
<reference evidence="2" key="1">
    <citation type="journal article" date="2020" name="Nature">
        <title>Giant virus diversity and host interactions through global metagenomics.</title>
        <authorList>
            <person name="Schulz F."/>
            <person name="Roux S."/>
            <person name="Paez-Espino D."/>
            <person name="Jungbluth S."/>
            <person name="Walsh D.A."/>
            <person name="Denef V.J."/>
            <person name="McMahon K.D."/>
            <person name="Konstantinidis K.T."/>
            <person name="Eloe-Fadrosh E.A."/>
            <person name="Kyrpides N.C."/>
            <person name="Woyke T."/>
        </authorList>
    </citation>
    <scope>NUCLEOTIDE SEQUENCE</scope>
    <source>
        <strain evidence="2">GVMAG-M-3300027759-42</strain>
    </source>
</reference>